<comment type="domain">
    <text evidence="10">Composed of three domains: the N-terminal N domain, which is responsible for interactions with the ribosome, the central G domain, which binds GTP, and the C-terminal M domain, which binds the RNA and the signal sequence of the RNC.</text>
</comment>
<keyword evidence="3 10" id="KW-0547">Nucleotide-binding</keyword>
<feature type="domain" description="SRP54-type proteins GTP-binding" evidence="12">
    <location>
        <begin position="295"/>
        <end position="308"/>
    </location>
</feature>
<dbReference type="CDD" id="cd18539">
    <property type="entry name" value="SRP_G"/>
    <property type="match status" value="1"/>
</dbReference>
<dbReference type="InterPro" id="IPR022941">
    <property type="entry name" value="SRP54"/>
</dbReference>
<feature type="binding site" evidence="10">
    <location>
        <begin position="118"/>
        <end position="125"/>
    </location>
    <ligand>
        <name>GTP</name>
        <dbReference type="ChEBI" id="CHEBI:37565"/>
    </ligand>
</feature>
<dbReference type="GO" id="GO:0048500">
    <property type="term" value="C:signal recognition particle"/>
    <property type="evidence" value="ECO:0007669"/>
    <property type="project" value="UniProtKB-UniRule"/>
</dbReference>
<dbReference type="InterPro" id="IPR013822">
    <property type="entry name" value="Signal_recog_particl_SRP54_hlx"/>
</dbReference>
<feature type="binding site" evidence="10">
    <location>
        <begin position="274"/>
        <end position="277"/>
    </location>
    <ligand>
        <name>GTP</name>
        <dbReference type="ChEBI" id="CHEBI:37565"/>
    </ligand>
</feature>
<evidence type="ECO:0000259" key="12">
    <source>
        <dbReference type="PROSITE" id="PS00300"/>
    </source>
</evidence>
<dbReference type="InterPro" id="IPR004780">
    <property type="entry name" value="SRP"/>
</dbReference>
<dbReference type="SUPFAM" id="SSF47446">
    <property type="entry name" value="Signal peptide-binding domain"/>
    <property type="match status" value="1"/>
</dbReference>
<evidence type="ECO:0000313" key="13">
    <source>
        <dbReference type="EMBL" id="QDU35274.1"/>
    </source>
</evidence>
<dbReference type="SUPFAM" id="SSF47364">
    <property type="entry name" value="Domain of the SRP/SRP receptor G-proteins"/>
    <property type="match status" value="1"/>
</dbReference>
<dbReference type="AlphaFoldDB" id="A0A517YYH1"/>
<dbReference type="SMART" id="SM00382">
    <property type="entry name" value="AAA"/>
    <property type="match status" value="1"/>
</dbReference>
<dbReference type="InterPro" id="IPR027417">
    <property type="entry name" value="P-loop_NTPase"/>
</dbReference>
<feature type="binding site" evidence="10">
    <location>
        <begin position="216"/>
        <end position="220"/>
    </location>
    <ligand>
        <name>GTP</name>
        <dbReference type="ChEBI" id="CHEBI:37565"/>
    </ligand>
</feature>
<dbReference type="InterPro" id="IPR000897">
    <property type="entry name" value="SRP54_GTPase_dom"/>
</dbReference>
<evidence type="ECO:0000256" key="11">
    <source>
        <dbReference type="SAM" id="MobiDB-lite"/>
    </source>
</evidence>
<dbReference type="HAMAP" id="MF_00306">
    <property type="entry name" value="SRP54"/>
    <property type="match status" value="1"/>
</dbReference>
<dbReference type="Gene3D" id="1.20.120.140">
    <property type="entry name" value="Signal recognition particle SRP54, nucleotide-binding domain"/>
    <property type="match status" value="1"/>
</dbReference>
<dbReference type="GO" id="GO:0003924">
    <property type="term" value="F:GTPase activity"/>
    <property type="evidence" value="ECO:0007669"/>
    <property type="project" value="UniProtKB-UniRule"/>
</dbReference>
<dbReference type="Gene3D" id="1.10.260.30">
    <property type="entry name" value="Signal recognition particle, SRP54 subunit, M-domain"/>
    <property type="match status" value="1"/>
</dbReference>
<evidence type="ECO:0000256" key="5">
    <source>
        <dbReference type="ARBA" id="ARBA00022884"/>
    </source>
</evidence>
<dbReference type="Pfam" id="PF02978">
    <property type="entry name" value="SRP_SPB"/>
    <property type="match status" value="1"/>
</dbReference>
<dbReference type="Pfam" id="PF02881">
    <property type="entry name" value="SRP54_N"/>
    <property type="match status" value="1"/>
</dbReference>
<dbReference type="InterPro" id="IPR004125">
    <property type="entry name" value="Signal_recog_particle_SRP54_M"/>
</dbReference>
<keyword evidence="5 10" id="KW-0694">RNA-binding</keyword>
<keyword evidence="14" id="KW-1185">Reference proteome</keyword>
<keyword evidence="2 10" id="KW-0963">Cytoplasm</keyword>
<dbReference type="GO" id="GO:0008312">
    <property type="term" value="F:7S RNA binding"/>
    <property type="evidence" value="ECO:0007669"/>
    <property type="project" value="InterPro"/>
</dbReference>
<evidence type="ECO:0000256" key="7">
    <source>
        <dbReference type="ARBA" id="ARBA00023135"/>
    </source>
</evidence>
<evidence type="ECO:0000313" key="14">
    <source>
        <dbReference type="Proteomes" id="UP000317369"/>
    </source>
</evidence>
<evidence type="ECO:0000256" key="6">
    <source>
        <dbReference type="ARBA" id="ARBA00023134"/>
    </source>
</evidence>
<dbReference type="SUPFAM" id="SSF52540">
    <property type="entry name" value="P-loop containing nucleoside triphosphate hydrolases"/>
    <property type="match status" value="1"/>
</dbReference>
<evidence type="ECO:0000256" key="8">
    <source>
        <dbReference type="ARBA" id="ARBA00023274"/>
    </source>
</evidence>
<comment type="similarity">
    <text evidence="1 10">Belongs to the GTP-binding SRP family. SRP54 subfamily.</text>
</comment>
<evidence type="ECO:0000256" key="2">
    <source>
        <dbReference type="ARBA" id="ARBA00022490"/>
    </source>
</evidence>
<dbReference type="InterPro" id="IPR036891">
    <property type="entry name" value="Signal_recog_part_SRP54_M_sf"/>
</dbReference>
<dbReference type="OrthoDB" id="9804720at2"/>
<dbReference type="Pfam" id="PF00448">
    <property type="entry name" value="SRP54"/>
    <property type="match status" value="1"/>
</dbReference>
<comment type="function">
    <text evidence="10">Involved in targeting and insertion of nascent membrane proteins into the cytoplasmic membrane. Binds to the hydrophobic signal sequence of the ribosome-nascent chain (RNC) as it emerges from the ribosomes. The SRP-RNC complex is then targeted to the cytoplasmic membrane where it interacts with the SRP receptor FtsY.</text>
</comment>
<dbReference type="Gene3D" id="3.40.50.300">
    <property type="entry name" value="P-loop containing nucleotide triphosphate hydrolases"/>
    <property type="match status" value="1"/>
</dbReference>
<gene>
    <name evidence="10 13" type="primary">ffh</name>
    <name evidence="13" type="ORF">KS4_33550</name>
</gene>
<comment type="subunit">
    <text evidence="10">Part of the signal recognition particle protein translocation system, which is composed of SRP and FtsY.</text>
</comment>
<keyword evidence="4 10" id="KW-0378">Hydrolase</keyword>
<dbReference type="PANTHER" id="PTHR11564:SF5">
    <property type="entry name" value="SIGNAL RECOGNITION PARTICLE SUBUNIT SRP54"/>
    <property type="match status" value="1"/>
</dbReference>
<dbReference type="InterPro" id="IPR003593">
    <property type="entry name" value="AAA+_ATPase"/>
</dbReference>
<dbReference type="PROSITE" id="PS00300">
    <property type="entry name" value="SRP54"/>
    <property type="match status" value="1"/>
</dbReference>
<dbReference type="GO" id="GO:0006614">
    <property type="term" value="P:SRP-dependent cotranslational protein targeting to membrane"/>
    <property type="evidence" value="ECO:0007669"/>
    <property type="project" value="InterPro"/>
</dbReference>
<dbReference type="RefSeq" id="WP_145080362.1">
    <property type="nucleotide sequence ID" value="NZ_CP036425.1"/>
</dbReference>
<dbReference type="SMART" id="SM00962">
    <property type="entry name" value="SRP54"/>
    <property type="match status" value="1"/>
</dbReference>
<comment type="catalytic activity">
    <reaction evidence="9 10">
        <text>GTP + H2O = GDP + phosphate + H(+)</text>
        <dbReference type="Rhea" id="RHEA:19669"/>
        <dbReference type="ChEBI" id="CHEBI:15377"/>
        <dbReference type="ChEBI" id="CHEBI:15378"/>
        <dbReference type="ChEBI" id="CHEBI:37565"/>
        <dbReference type="ChEBI" id="CHEBI:43474"/>
        <dbReference type="ChEBI" id="CHEBI:58189"/>
        <dbReference type="EC" id="3.6.5.4"/>
    </reaction>
</comment>
<dbReference type="KEGG" id="pcor:KS4_33550"/>
<accession>A0A517YYH1</accession>
<dbReference type="Proteomes" id="UP000317369">
    <property type="component" value="Chromosome"/>
</dbReference>
<keyword evidence="8 10" id="KW-0687">Ribonucleoprotein</keyword>
<evidence type="ECO:0000256" key="3">
    <source>
        <dbReference type="ARBA" id="ARBA00022741"/>
    </source>
</evidence>
<dbReference type="EC" id="3.6.5.4" evidence="10"/>
<feature type="region of interest" description="Disordered" evidence="11">
    <location>
        <begin position="477"/>
        <end position="505"/>
    </location>
</feature>
<dbReference type="InterPro" id="IPR036225">
    <property type="entry name" value="SRP/SRP_N"/>
</dbReference>
<protein>
    <recommendedName>
        <fullName evidence="10">Signal recognition particle protein</fullName>
        <ecNumber evidence="10">3.6.5.4</ecNumber>
    </recommendedName>
    <alternativeName>
        <fullName evidence="10">Fifty-four homolog</fullName>
    </alternativeName>
</protein>
<keyword evidence="7 10" id="KW-0733">Signal recognition particle</keyword>
<dbReference type="EMBL" id="CP036425">
    <property type="protein sequence ID" value="QDU35274.1"/>
    <property type="molecule type" value="Genomic_DNA"/>
</dbReference>
<sequence length="505" mass="54839">MLGNLSEKFEGVMRKLSGQATISEGNVRESMDEVREALLEADVHYEVAEAFCETVLTEALGESVLKSVEPGQQMIKIVHDELVKLLGGEEAMDDEGRPIEREPIMYVQPGPTIIMMSGLQGSGKTTTCGKLAGYMKKRGKNVMLAACDLQRPAAVTQLEVLANQVEQEVEGSGKVMFHGEPEKCAEYGQAVGVAVQVANRALESAKLQGADVLILDTAGRLHVNDELMGELRQVSNAVNPHQIYLVIDAMTGQDAVNSAKAFHAQLELDGVVLTKFDSDTRGGAALTVKKIVGEPIKFIGVGEKLDALEEFHASRIASRILGMGDVVSLVEKAQEQVSEEEALALQEKMEKGKLTMDDFLKQLQAIRKMGSMKSLLGMLPGIGNQLKDLNLDDKQIDRTQAIIQSMTVAERKDVDLLDNSRRRRISKGSGSDAKDVSQLVKGFEMVSQLSKQMSGAGMMSKVKSMAGMGSGAMAGMRGKHGHGMPKMKGSTKHKPTFKQKKRKRK</sequence>
<dbReference type="NCBIfam" id="TIGR00959">
    <property type="entry name" value="ffh"/>
    <property type="match status" value="1"/>
</dbReference>
<evidence type="ECO:0000256" key="1">
    <source>
        <dbReference type="ARBA" id="ARBA00005450"/>
    </source>
</evidence>
<dbReference type="GO" id="GO:0005525">
    <property type="term" value="F:GTP binding"/>
    <property type="evidence" value="ECO:0007669"/>
    <property type="project" value="UniProtKB-UniRule"/>
</dbReference>
<dbReference type="InterPro" id="IPR042101">
    <property type="entry name" value="SRP54_N_sf"/>
</dbReference>
<keyword evidence="6 10" id="KW-0342">GTP-binding</keyword>
<name>A0A517YYH1_9BACT</name>
<evidence type="ECO:0000256" key="4">
    <source>
        <dbReference type="ARBA" id="ARBA00022801"/>
    </source>
</evidence>
<evidence type="ECO:0000256" key="10">
    <source>
        <dbReference type="HAMAP-Rule" id="MF_00306"/>
    </source>
</evidence>
<organism evidence="13 14">
    <name type="scientific">Poriferisphaera corsica</name>
    <dbReference type="NCBI Taxonomy" id="2528020"/>
    <lineage>
        <taxon>Bacteria</taxon>
        <taxon>Pseudomonadati</taxon>
        <taxon>Planctomycetota</taxon>
        <taxon>Phycisphaerae</taxon>
        <taxon>Phycisphaerales</taxon>
        <taxon>Phycisphaeraceae</taxon>
        <taxon>Poriferisphaera</taxon>
    </lineage>
</organism>
<proteinExistence type="inferred from homology"/>
<dbReference type="PANTHER" id="PTHR11564">
    <property type="entry name" value="SIGNAL RECOGNITION PARTICLE 54K PROTEIN SRP54"/>
    <property type="match status" value="1"/>
</dbReference>
<comment type="subcellular location">
    <subcellularLocation>
        <location evidence="10">Cytoplasm</location>
    </subcellularLocation>
    <text evidence="10">The SRP-RNC complex is targeted to the cytoplasmic membrane.</text>
</comment>
<reference evidence="13 14" key="1">
    <citation type="submission" date="2019-02" db="EMBL/GenBank/DDBJ databases">
        <title>Deep-cultivation of Planctomycetes and their phenomic and genomic characterization uncovers novel biology.</title>
        <authorList>
            <person name="Wiegand S."/>
            <person name="Jogler M."/>
            <person name="Boedeker C."/>
            <person name="Pinto D."/>
            <person name="Vollmers J."/>
            <person name="Rivas-Marin E."/>
            <person name="Kohn T."/>
            <person name="Peeters S.H."/>
            <person name="Heuer A."/>
            <person name="Rast P."/>
            <person name="Oberbeckmann S."/>
            <person name="Bunk B."/>
            <person name="Jeske O."/>
            <person name="Meyerdierks A."/>
            <person name="Storesund J.E."/>
            <person name="Kallscheuer N."/>
            <person name="Luecker S."/>
            <person name="Lage O.M."/>
            <person name="Pohl T."/>
            <person name="Merkel B.J."/>
            <person name="Hornburger P."/>
            <person name="Mueller R.-W."/>
            <person name="Bruemmer F."/>
            <person name="Labrenz M."/>
            <person name="Spormann A.M."/>
            <person name="Op den Camp H."/>
            <person name="Overmann J."/>
            <person name="Amann R."/>
            <person name="Jetten M.S.M."/>
            <person name="Mascher T."/>
            <person name="Medema M.H."/>
            <person name="Devos D.P."/>
            <person name="Kaster A.-K."/>
            <person name="Ovreas L."/>
            <person name="Rohde M."/>
            <person name="Galperin M.Y."/>
            <person name="Jogler C."/>
        </authorList>
    </citation>
    <scope>NUCLEOTIDE SEQUENCE [LARGE SCALE GENOMIC DNA]</scope>
    <source>
        <strain evidence="13 14">KS4</strain>
    </source>
</reference>
<evidence type="ECO:0000256" key="9">
    <source>
        <dbReference type="ARBA" id="ARBA00048027"/>
    </source>
</evidence>
<dbReference type="SMART" id="SM00963">
    <property type="entry name" value="SRP54_N"/>
    <property type="match status" value="1"/>
</dbReference>